<name>K1WV86_MARBU</name>
<dbReference type="KEGG" id="mbe:MBM_09319"/>
<feature type="region of interest" description="Disordered" evidence="1">
    <location>
        <begin position="1"/>
        <end position="41"/>
    </location>
</feature>
<proteinExistence type="predicted"/>
<gene>
    <name evidence="2" type="ORF">MBM_09319</name>
</gene>
<organism evidence="2 3">
    <name type="scientific">Marssonina brunnea f. sp. multigermtubi (strain MB_m1)</name>
    <name type="common">Marssonina leaf spot fungus</name>
    <dbReference type="NCBI Taxonomy" id="1072389"/>
    <lineage>
        <taxon>Eukaryota</taxon>
        <taxon>Fungi</taxon>
        <taxon>Dikarya</taxon>
        <taxon>Ascomycota</taxon>
        <taxon>Pezizomycotina</taxon>
        <taxon>Leotiomycetes</taxon>
        <taxon>Helotiales</taxon>
        <taxon>Drepanopezizaceae</taxon>
        <taxon>Drepanopeziza</taxon>
    </lineage>
</organism>
<evidence type="ECO:0000313" key="2">
    <source>
        <dbReference type="EMBL" id="EKD12563.1"/>
    </source>
</evidence>
<dbReference type="AlphaFoldDB" id="K1WV86"/>
<sequence>MPRLACHRSRGPQPASRATDPFSRPAEPPLMLPNDPSTRNTFEALDEDASDLDFDLDSLLYSKPESHIKARLIIEDFLDIKKAIARDLDDLRNLTITKDVQQRKEKIEEAIRHKEELKAARQSSKRSSRDSLPSPVPLLLQLPILSPKEHAKKYEQAPAGNPNDLDGSDGDPERGNRRGSEWNRHGRRGRGHGGPTKGQGNEPPRDLGRGYEPLDGPGPNRPLINTPFSTRVLAKHSTPAYGTPGAPDDDDFPELGTADPYPKAKELALFARSFLKELKYSRPKNDFNTRLRIFADHACRYGLTIDDYLAAFSIMLAEEAIEFYYNYEEILLELIRKENPANSLAECFEKLEKELRAVQKALRLGLRDDRSFANKLYSAYKNVPETTIARMNPAITSTAAIADIRRAIAFATEII</sequence>
<keyword evidence="3" id="KW-1185">Reference proteome</keyword>
<dbReference type="InParanoid" id="K1WV86"/>
<dbReference type="HOGENOM" id="CLU_014991_2_0_1"/>
<reference evidence="2 3" key="1">
    <citation type="journal article" date="2012" name="BMC Genomics">
        <title>Sequencing the genome of Marssonina brunnea reveals fungus-poplar co-evolution.</title>
        <authorList>
            <person name="Zhu S."/>
            <person name="Cao Y.-Z."/>
            <person name="Jiang C."/>
            <person name="Tan B.-Y."/>
            <person name="Wang Z."/>
            <person name="Feng S."/>
            <person name="Zhang L."/>
            <person name="Su X.-H."/>
            <person name="Brejova B."/>
            <person name="Vinar T."/>
            <person name="Xu M."/>
            <person name="Wang M.-X."/>
            <person name="Zhang S.-G."/>
            <person name="Huang M.-R."/>
            <person name="Wu R."/>
            <person name="Zhou Y."/>
        </authorList>
    </citation>
    <scope>NUCLEOTIDE SEQUENCE [LARGE SCALE GENOMIC DNA]</scope>
    <source>
        <strain evidence="2 3">MB_m1</strain>
    </source>
</reference>
<feature type="compositionally biased region" description="Basic residues" evidence="1">
    <location>
        <begin position="1"/>
        <end position="10"/>
    </location>
</feature>
<dbReference type="Proteomes" id="UP000006753">
    <property type="component" value="Unassembled WGS sequence"/>
</dbReference>
<evidence type="ECO:0000313" key="3">
    <source>
        <dbReference type="Proteomes" id="UP000006753"/>
    </source>
</evidence>
<feature type="compositionally biased region" description="Basic and acidic residues" evidence="1">
    <location>
        <begin position="171"/>
        <end position="184"/>
    </location>
</feature>
<feature type="region of interest" description="Disordered" evidence="1">
    <location>
        <begin position="152"/>
        <end position="226"/>
    </location>
</feature>
<protein>
    <submittedName>
        <fullName evidence="2">Uncharacterized protein</fullName>
    </submittedName>
</protein>
<evidence type="ECO:0000256" key="1">
    <source>
        <dbReference type="SAM" id="MobiDB-lite"/>
    </source>
</evidence>
<feature type="region of interest" description="Disordered" evidence="1">
    <location>
        <begin position="115"/>
        <end position="135"/>
    </location>
</feature>
<dbReference type="EMBL" id="JH921456">
    <property type="protein sequence ID" value="EKD12563.1"/>
    <property type="molecule type" value="Genomic_DNA"/>
</dbReference>
<accession>K1WV86</accession>